<reference evidence="6" key="1">
    <citation type="submission" date="2021-02" db="EMBL/GenBank/DDBJ databases">
        <authorList>
            <person name="Dougan E. K."/>
            <person name="Rhodes N."/>
            <person name="Thang M."/>
            <person name="Chan C."/>
        </authorList>
    </citation>
    <scope>NUCLEOTIDE SEQUENCE</scope>
</reference>
<keyword evidence="1" id="KW-0479">Metal-binding</keyword>
<sequence length="515" mass="58192">MALREADGNMRIQKGHFVYWMDSDKEIPRGDLGWVSLTRGYDGDIGVLFPGPDGIRPHPWQGDLSHEHLYKSWFQKMMWVHVADVPGVSFSDIGYVYEYGGGDVQVTMKEALIQAPPEAIHRCDFQHRSWVHILDHPESELVSFVGTYMKSGKIVAYSPSGRCAEYEPWQLALARVQEKSWVLSDQGEVGVAKDEEKGKILVRFPSSGKEDAPREETFMPKELKLSPIQPKMFVTWTGHDEDVPEGHVGEVYDLKMKTARINVRFPKGDWDFKVTELVPHRLQPGKYVWWKSSDEDIPKGHIGEVIKLKKDQIAVQWPKSWWSMKPDRLLLLPFQRGDRVTWKHESADIPKGTIGTVISICYHRKGGDDGAGTSLFVYWPGFGRLVMRPDSLRSANWNTQSINRLKATFGRFDRNGDGKISEEELVSVMSSLGDLSESECRELFKSLDKDGNGKLSVAEFVDYVFADEDRYAGEGLAKQLGMEKPPTPVSKPKDEAPPDEGSGGFMSQVGSFFGF</sequence>
<dbReference type="EMBL" id="CAJNDS010002538">
    <property type="protein sequence ID" value="CAE7517388.1"/>
    <property type="molecule type" value="Genomic_DNA"/>
</dbReference>
<dbReference type="Gene3D" id="1.10.238.10">
    <property type="entry name" value="EF-hand"/>
    <property type="match status" value="1"/>
</dbReference>
<dbReference type="OrthoDB" id="10376622at2759"/>
<dbReference type="Pfam" id="PF13499">
    <property type="entry name" value="EF-hand_7"/>
    <property type="match status" value="1"/>
</dbReference>
<keyword evidence="7" id="KW-1185">Reference proteome</keyword>
<evidence type="ECO:0000256" key="3">
    <source>
        <dbReference type="ARBA" id="ARBA00022837"/>
    </source>
</evidence>
<keyword evidence="2" id="KW-0677">Repeat</keyword>
<evidence type="ECO:0000313" key="7">
    <source>
        <dbReference type="Proteomes" id="UP000604046"/>
    </source>
</evidence>
<organism evidence="6 7">
    <name type="scientific">Symbiodinium natans</name>
    <dbReference type="NCBI Taxonomy" id="878477"/>
    <lineage>
        <taxon>Eukaryota</taxon>
        <taxon>Sar</taxon>
        <taxon>Alveolata</taxon>
        <taxon>Dinophyceae</taxon>
        <taxon>Suessiales</taxon>
        <taxon>Symbiodiniaceae</taxon>
        <taxon>Symbiodinium</taxon>
    </lineage>
</organism>
<dbReference type="AlphaFoldDB" id="A0A812TA24"/>
<evidence type="ECO:0000256" key="4">
    <source>
        <dbReference type="SAM" id="MobiDB-lite"/>
    </source>
</evidence>
<dbReference type="InterPro" id="IPR002048">
    <property type="entry name" value="EF_hand_dom"/>
</dbReference>
<accession>A0A812TA24</accession>
<evidence type="ECO:0000256" key="1">
    <source>
        <dbReference type="ARBA" id="ARBA00022723"/>
    </source>
</evidence>
<dbReference type="InterPro" id="IPR018247">
    <property type="entry name" value="EF_Hand_1_Ca_BS"/>
</dbReference>
<feature type="domain" description="EF-hand" evidence="5">
    <location>
        <begin position="436"/>
        <end position="470"/>
    </location>
</feature>
<proteinExistence type="predicted"/>
<dbReference type="PROSITE" id="PS50222">
    <property type="entry name" value="EF_HAND_2"/>
    <property type="match status" value="2"/>
</dbReference>
<evidence type="ECO:0000259" key="5">
    <source>
        <dbReference type="PROSITE" id="PS50222"/>
    </source>
</evidence>
<name>A0A812TA24_9DINO</name>
<dbReference type="InterPro" id="IPR011992">
    <property type="entry name" value="EF-hand-dom_pair"/>
</dbReference>
<protein>
    <recommendedName>
        <fullName evidence="5">EF-hand domain-containing protein</fullName>
    </recommendedName>
</protein>
<comment type="caution">
    <text evidence="6">The sequence shown here is derived from an EMBL/GenBank/DDBJ whole genome shotgun (WGS) entry which is preliminary data.</text>
</comment>
<evidence type="ECO:0000313" key="6">
    <source>
        <dbReference type="EMBL" id="CAE7517388.1"/>
    </source>
</evidence>
<dbReference type="InterPro" id="IPR039647">
    <property type="entry name" value="EF_hand_pair_protein_CML-like"/>
</dbReference>
<dbReference type="Proteomes" id="UP000604046">
    <property type="component" value="Unassembled WGS sequence"/>
</dbReference>
<dbReference type="CDD" id="cd00051">
    <property type="entry name" value="EFh"/>
    <property type="match status" value="1"/>
</dbReference>
<dbReference type="GO" id="GO:0005509">
    <property type="term" value="F:calcium ion binding"/>
    <property type="evidence" value="ECO:0007669"/>
    <property type="project" value="InterPro"/>
</dbReference>
<feature type="domain" description="EF-hand" evidence="5">
    <location>
        <begin position="400"/>
        <end position="435"/>
    </location>
</feature>
<dbReference type="PANTHER" id="PTHR10891">
    <property type="entry name" value="EF-HAND CALCIUM-BINDING DOMAIN CONTAINING PROTEIN"/>
    <property type="match status" value="1"/>
</dbReference>
<gene>
    <name evidence="6" type="ORF">SNAT2548_LOCUS28961</name>
</gene>
<evidence type="ECO:0000256" key="2">
    <source>
        <dbReference type="ARBA" id="ARBA00022737"/>
    </source>
</evidence>
<dbReference type="PROSITE" id="PS00018">
    <property type="entry name" value="EF_HAND_1"/>
    <property type="match status" value="2"/>
</dbReference>
<feature type="region of interest" description="Disordered" evidence="4">
    <location>
        <begin position="476"/>
        <end position="515"/>
    </location>
</feature>
<keyword evidence="3" id="KW-0106">Calcium</keyword>
<dbReference type="SUPFAM" id="SSF47473">
    <property type="entry name" value="EF-hand"/>
    <property type="match status" value="1"/>
</dbReference>
<dbReference type="SMART" id="SM00054">
    <property type="entry name" value="EFh"/>
    <property type="match status" value="2"/>
</dbReference>